<dbReference type="InterPro" id="IPR001543">
    <property type="entry name" value="FliN-like_C"/>
</dbReference>
<evidence type="ECO:0000313" key="9">
    <source>
        <dbReference type="Proteomes" id="UP001317532"/>
    </source>
</evidence>
<feature type="domain" description="Flagellar motor switch protein FliN-like C-terminal" evidence="7">
    <location>
        <begin position="12"/>
        <end position="82"/>
    </location>
</feature>
<dbReference type="InterPro" id="IPR051469">
    <property type="entry name" value="FliN/MopA/SpaO"/>
</dbReference>
<keyword evidence="4" id="KW-0145">Chemotaxis</keyword>
<evidence type="ECO:0000256" key="5">
    <source>
        <dbReference type="ARBA" id="ARBA00022779"/>
    </source>
</evidence>
<organism evidence="8 9">
    <name type="scientific">Vulcanimicrobium alpinum</name>
    <dbReference type="NCBI Taxonomy" id="3016050"/>
    <lineage>
        <taxon>Bacteria</taxon>
        <taxon>Bacillati</taxon>
        <taxon>Vulcanimicrobiota</taxon>
        <taxon>Vulcanimicrobiia</taxon>
        <taxon>Vulcanimicrobiales</taxon>
        <taxon>Vulcanimicrobiaceae</taxon>
        <taxon>Vulcanimicrobium</taxon>
    </lineage>
</organism>
<keyword evidence="6" id="KW-0472">Membrane</keyword>
<dbReference type="AlphaFoldDB" id="A0AAN1XYA0"/>
<gene>
    <name evidence="8" type="ORF">WPS_28550</name>
</gene>
<keyword evidence="5" id="KW-0283">Flagellar rotation</keyword>
<evidence type="ECO:0000256" key="2">
    <source>
        <dbReference type="ARBA" id="ARBA00009226"/>
    </source>
</evidence>
<dbReference type="Pfam" id="PF01052">
    <property type="entry name" value="FliMN_C"/>
    <property type="match status" value="1"/>
</dbReference>
<dbReference type="GO" id="GO:0006935">
    <property type="term" value="P:chemotaxis"/>
    <property type="evidence" value="ECO:0007669"/>
    <property type="project" value="UniProtKB-KW"/>
</dbReference>
<evidence type="ECO:0000256" key="3">
    <source>
        <dbReference type="ARBA" id="ARBA00022475"/>
    </source>
</evidence>
<accession>A0AAN1XYA0</accession>
<evidence type="ECO:0000256" key="4">
    <source>
        <dbReference type="ARBA" id="ARBA00022500"/>
    </source>
</evidence>
<dbReference type="GO" id="GO:0005886">
    <property type="term" value="C:plasma membrane"/>
    <property type="evidence" value="ECO:0007669"/>
    <property type="project" value="UniProtKB-SubCell"/>
</dbReference>
<dbReference type="InterPro" id="IPR012826">
    <property type="entry name" value="FliN"/>
</dbReference>
<keyword evidence="3" id="KW-1003">Cell membrane</keyword>
<dbReference type="PANTHER" id="PTHR43484:SF1">
    <property type="entry name" value="FLAGELLAR MOTOR SWITCH PROTEIN FLIN"/>
    <property type="match status" value="1"/>
</dbReference>
<name>A0AAN1XYA0_UNVUL</name>
<dbReference type="PANTHER" id="PTHR43484">
    <property type="match status" value="1"/>
</dbReference>
<evidence type="ECO:0000313" key="8">
    <source>
        <dbReference type="EMBL" id="BDE07579.1"/>
    </source>
</evidence>
<dbReference type="Proteomes" id="UP001317532">
    <property type="component" value="Chromosome"/>
</dbReference>
<evidence type="ECO:0000259" key="7">
    <source>
        <dbReference type="Pfam" id="PF01052"/>
    </source>
</evidence>
<dbReference type="InterPro" id="IPR036429">
    <property type="entry name" value="SpoA-like_sf"/>
</dbReference>
<keyword evidence="9" id="KW-1185">Reference proteome</keyword>
<dbReference type="InterPro" id="IPR001172">
    <property type="entry name" value="FliN_T3SS_HrcQb"/>
</dbReference>
<dbReference type="GO" id="GO:0071973">
    <property type="term" value="P:bacterial-type flagellum-dependent cell motility"/>
    <property type="evidence" value="ECO:0007669"/>
    <property type="project" value="InterPro"/>
</dbReference>
<dbReference type="GO" id="GO:0009425">
    <property type="term" value="C:bacterial-type flagellum basal body"/>
    <property type="evidence" value="ECO:0007669"/>
    <property type="project" value="InterPro"/>
</dbReference>
<comment type="subcellular location">
    <subcellularLocation>
        <location evidence="1">Cell membrane</location>
        <topology evidence="1">Peripheral membrane protein</topology>
        <orientation evidence="1">Cytoplasmic side</orientation>
    </subcellularLocation>
</comment>
<dbReference type="KEGG" id="vab:WPS_28550"/>
<evidence type="ECO:0000256" key="1">
    <source>
        <dbReference type="ARBA" id="ARBA00004413"/>
    </source>
</evidence>
<evidence type="ECO:0000256" key="6">
    <source>
        <dbReference type="ARBA" id="ARBA00023136"/>
    </source>
</evidence>
<proteinExistence type="inferred from homology"/>
<dbReference type="EMBL" id="AP025523">
    <property type="protein sequence ID" value="BDE07579.1"/>
    <property type="molecule type" value="Genomic_DNA"/>
</dbReference>
<sequence length="85" mass="9380">MQMTDNAKNLDLLMHVPLKVTAQLGTCRMQVRDLLKLGKGTVIELDRLAGGPVDLLVNDRLVARGEIVAIDENFGVRVTELIEKP</sequence>
<dbReference type="GO" id="GO:0003774">
    <property type="term" value="F:cytoskeletal motor activity"/>
    <property type="evidence" value="ECO:0007669"/>
    <property type="project" value="InterPro"/>
</dbReference>
<dbReference type="Gene3D" id="2.30.330.10">
    <property type="entry name" value="SpoA-like"/>
    <property type="match status" value="1"/>
</dbReference>
<comment type="similarity">
    <text evidence="2">Belongs to the FliN/MopA/SpaO family.</text>
</comment>
<dbReference type="RefSeq" id="WP_317995160.1">
    <property type="nucleotide sequence ID" value="NZ_AP025523.1"/>
</dbReference>
<protein>
    <recommendedName>
        <fullName evidence="7">Flagellar motor switch protein FliN-like C-terminal domain-containing protein</fullName>
    </recommendedName>
</protein>
<reference evidence="8 9" key="1">
    <citation type="journal article" date="2022" name="ISME Commun">
        <title>Vulcanimicrobium alpinus gen. nov. sp. nov., the first cultivated representative of the candidate phylum 'Eremiobacterota', is a metabolically versatile aerobic anoxygenic phototroph.</title>
        <authorList>
            <person name="Yabe S."/>
            <person name="Muto K."/>
            <person name="Abe K."/>
            <person name="Yokota A."/>
            <person name="Staudigel H."/>
            <person name="Tebo B.M."/>
        </authorList>
    </citation>
    <scope>NUCLEOTIDE SEQUENCE [LARGE SCALE GENOMIC DNA]</scope>
    <source>
        <strain evidence="8 9">WC8-2</strain>
    </source>
</reference>
<dbReference type="NCBIfam" id="TIGR02480">
    <property type="entry name" value="fliN"/>
    <property type="match status" value="1"/>
</dbReference>
<dbReference type="PRINTS" id="PR00956">
    <property type="entry name" value="FLGMOTORFLIN"/>
</dbReference>
<dbReference type="SUPFAM" id="SSF101801">
    <property type="entry name" value="Surface presentation of antigens (SPOA)"/>
    <property type="match status" value="1"/>
</dbReference>